<protein>
    <submittedName>
        <fullName evidence="1">PepSY domain-containing protein</fullName>
    </submittedName>
</protein>
<evidence type="ECO:0000313" key="2">
    <source>
        <dbReference type="Proteomes" id="UP000829829"/>
    </source>
</evidence>
<proteinExistence type="predicted"/>
<accession>A0A9Q8RL58</accession>
<evidence type="ECO:0000313" key="1">
    <source>
        <dbReference type="EMBL" id="UOG55286.1"/>
    </source>
</evidence>
<dbReference type="InterPro" id="IPR005625">
    <property type="entry name" value="PepSY-ass_TM"/>
</dbReference>
<name>A0A9Q8RL58_9LEPT</name>
<dbReference type="PANTHER" id="PTHR34219:SF8">
    <property type="entry name" value="PEPSY DOMAIN-CONTAINING PROTEIN"/>
    <property type="match status" value="1"/>
</dbReference>
<dbReference type="Proteomes" id="UP000829829">
    <property type="component" value="Chromosome 1"/>
</dbReference>
<organism evidence="1 2">
    <name type="scientific">Leptospira noguchii</name>
    <dbReference type="NCBI Taxonomy" id="28182"/>
    <lineage>
        <taxon>Bacteria</taxon>
        <taxon>Pseudomonadati</taxon>
        <taxon>Spirochaetota</taxon>
        <taxon>Spirochaetia</taxon>
        <taxon>Leptospirales</taxon>
        <taxon>Leptospiraceae</taxon>
        <taxon>Leptospira</taxon>
    </lineage>
</organism>
<gene>
    <name evidence="1" type="ORF">MAL03_10120</name>
</gene>
<dbReference type="RefSeq" id="WP_141599566.1">
    <property type="nucleotide sequence ID" value="NZ_CP091928.1"/>
</dbReference>
<sequence length="390" mass="44745">MNRKKLYKLHSILGISTGLFLVVVGLSGSLLVFGNEIDQLLNPSRWYVSAGKERLSIDTLRTKLRQELPPHALAGWLLSEKQNQPDQVWLHFLDSKDKKESVILLNPYTGKILGVLSENRSDSFYGWMLKLHYSLFMGSFGYFLTGLFGVIFIFQGISGMILYRNIWQNLFRLRTNQSFRTYFSDLHKLVGMFSLVFNISLGFTGAWWNAQAIVGLLFSQEERKVGKFFKESVSVDSLLKEIKIEVPEFQTAFISFPHHHKNDPIQFYGTEKPTNPFRSRFGSYVRFDSESGSLLEIFNLSNENLFYKIIDSFRPIHYGTFGGMVTKILWVILGLSPGILYISGIGILVSKRNSQKKGKTKDYFSKTRELSQSQKLTLKRGNSHKVKNLL</sequence>
<dbReference type="Pfam" id="PF03929">
    <property type="entry name" value="PepSY_TM"/>
    <property type="match status" value="1"/>
</dbReference>
<reference evidence="1" key="1">
    <citation type="submission" date="2022-02" db="EMBL/GenBank/DDBJ databases">
        <title>The genetically variable rfb locus in Leptospira is a mobile cassette and a molecular signature of serovar identity.</title>
        <authorList>
            <person name="Nieves C."/>
            <person name="Vincent A.T."/>
            <person name="Zarantonelli L."/>
            <person name="Picardeau M."/>
            <person name="Veyrier F.J."/>
            <person name="Buschiazzo A."/>
        </authorList>
    </citation>
    <scope>NUCLEOTIDE SEQUENCE</scope>
    <source>
        <strain evidence="1">IP1512017</strain>
    </source>
</reference>
<dbReference type="EMBL" id="CP091957">
    <property type="protein sequence ID" value="UOG55286.1"/>
    <property type="molecule type" value="Genomic_DNA"/>
</dbReference>
<dbReference type="PANTHER" id="PTHR34219">
    <property type="entry name" value="IRON-REGULATED INNER MEMBRANE PROTEIN-RELATED"/>
    <property type="match status" value="1"/>
</dbReference>
<dbReference type="AlphaFoldDB" id="A0A9Q8RL58"/>